<keyword evidence="3" id="KW-1185">Reference proteome</keyword>
<proteinExistence type="predicted"/>
<reference evidence="3" key="1">
    <citation type="journal article" date="2019" name="Int. J. Syst. Evol. Microbiol.">
        <title>The Global Catalogue of Microorganisms (GCM) 10K type strain sequencing project: providing services to taxonomists for standard genome sequencing and annotation.</title>
        <authorList>
            <consortium name="The Broad Institute Genomics Platform"/>
            <consortium name="The Broad Institute Genome Sequencing Center for Infectious Disease"/>
            <person name="Wu L."/>
            <person name="Ma J."/>
        </authorList>
    </citation>
    <scope>NUCLEOTIDE SEQUENCE [LARGE SCALE GENOMIC DNA]</scope>
    <source>
        <strain evidence="3">JCM 17712</strain>
    </source>
</reference>
<sequence>MKGVVFFGIVAIVLGVAHVGEKHMGITWFVFANDEVFESFLGLLPFFAYEGVRCVGVLWDWFWKQVVFVEHSK</sequence>
<evidence type="ECO:0000313" key="3">
    <source>
        <dbReference type="Proteomes" id="UP001500864"/>
    </source>
</evidence>
<accession>A0ABP9NCA1</accession>
<evidence type="ECO:0000256" key="1">
    <source>
        <dbReference type="SAM" id="Phobius"/>
    </source>
</evidence>
<keyword evidence="1" id="KW-0472">Membrane</keyword>
<feature type="transmembrane region" description="Helical" evidence="1">
    <location>
        <begin position="43"/>
        <end position="63"/>
    </location>
</feature>
<protein>
    <submittedName>
        <fullName evidence="2">Uncharacterized protein</fullName>
    </submittedName>
</protein>
<keyword evidence="1" id="KW-0812">Transmembrane</keyword>
<dbReference type="Proteomes" id="UP001500864">
    <property type="component" value="Unassembled WGS sequence"/>
</dbReference>
<name>A0ABP9NCA1_9HYPH</name>
<keyword evidence="1" id="KW-1133">Transmembrane helix</keyword>
<evidence type="ECO:0000313" key="2">
    <source>
        <dbReference type="EMBL" id="GAA5112148.1"/>
    </source>
</evidence>
<comment type="caution">
    <text evidence="2">The sequence shown here is derived from an EMBL/GenBank/DDBJ whole genome shotgun (WGS) entry which is preliminary data.</text>
</comment>
<dbReference type="EMBL" id="BAABIZ010000049">
    <property type="protein sequence ID" value="GAA5112148.1"/>
    <property type="molecule type" value="Genomic_DNA"/>
</dbReference>
<organism evidence="2 3">
    <name type="scientific">Bartonella jaculi</name>
    <dbReference type="NCBI Taxonomy" id="686226"/>
    <lineage>
        <taxon>Bacteria</taxon>
        <taxon>Pseudomonadati</taxon>
        <taxon>Pseudomonadota</taxon>
        <taxon>Alphaproteobacteria</taxon>
        <taxon>Hyphomicrobiales</taxon>
        <taxon>Bartonellaceae</taxon>
        <taxon>Bartonella</taxon>
    </lineage>
</organism>
<gene>
    <name evidence="2" type="ORF">GCM10023261_16720</name>
</gene>